<dbReference type="InParanoid" id="A0A5K4F985"/>
<sequence length="93" mass="10199">MPHTHSHISYHSFSTGVHYDSTSIPPTTDIITQPTQYQQTTSTSQPIDSTPTIPTTEFQSSESTTLQTPLTTPVQTPPTTPMQTVLSKPPLFN</sequence>
<feature type="compositionally biased region" description="Low complexity" evidence="1">
    <location>
        <begin position="64"/>
        <end position="74"/>
    </location>
</feature>
<feature type="compositionally biased region" description="Low complexity" evidence="1">
    <location>
        <begin position="21"/>
        <end position="47"/>
    </location>
</feature>
<accession>A0A5K4F985</accession>
<organism evidence="2">
    <name type="scientific">Schistosoma mansoni</name>
    <name type="common">Blood fluke</name>
    <dbReference type="NCBI Taxonomy" id="6183"/>
    <lineage>
        <taxon>Eukaryota</taxon>
        <taxon>Metazoa</taxon>
        <taxon>Spiralia</taxon>
        <taxon>Lophotrochozoa</taxon>
        <taxon>Platyhelminthes</taxon>
        <taxon>Trematoda</taxon>
        <taxon>Digenea</taxon>
        <taxon>Strigeidida</taxon>
        <taxon>Schistosomatoidea</taxon>
        <taxon>Schistosomatidae</taxon>
        <taxon>Schistosoma</taxon>
    </lineage>
</organism>
<feature type="compositionally biased region" description="Polar residues" evidence="1">
    <location>
        <begin position="48"/>
        <end position="63"/>
    </location>
</feature>
<dbReference type="AlphaFoldDB" id="A0A5K4F985"/>
<proteinExistence type="predicted"/>
<feature type="region of interest" description="Disordered" evidence="1">
    <location>
        <begin position="1"/>
        <end position="93"/>
    </location>
</feature>
<evidence type="ECO:0000256" key="1">
    <source>
        <dbReference type="SAM" id="MobiDB-lite"/>
    </source>
</evidence>
<name>A0A5K4F985_SCHMA</name>
<reference evidence="2" key="1">
    <citation type="submission" date="2019-11" db="UniProtKB">
        <authorList>
            <consortium name="WormBaseParasite"/>
        </authorList>
    </citation>
    <scope>IDENTIFICATION</scope>
    <source>
        <strain evidence="2">Puerto Rican</strain>
    </source>
</reference>
<dbReference type="ExpressionAtlas" id="A0A5K4F985">
    <property type="expression patterns" value="baseline"/>
</dbReference>
<dbReference type="WBParaSite" id="Smp_330510.2">
    <property type="protein sequence ID" value="Smp_330510.2"/>
    <property type="gene ID" value="Smp_330510"/>
</dbReference>
<evidence type="ECO:0000313" key="2">
    <source>
        <dbReference type="WBParaSite" id="Smp_330510.2"/>
    </source>
</evidence>
<protein>
    <submittedName>
        <fullName evidence="2">Uncharacterized protein</fullName>
    </submittedName>
</protein>